<dbReference type="InterPro" id="IPR002557">
    <property type="entry name" value="Chitin-bd_dom"/>
</dbReference>
<gene>
    <name evidence="4" type="ORF">CLUMA_CG006989</name>
</gene>
<dbReference type="GO" id="GO:0008061">
    <property type="term" value="F:chitin binding"/>
    <property type="evidence" value="ECO:0007669"/>
    <property type="project" value="InterPro"/>
</dbReference>
<evidence type="ECO:0000256" key="1">
    <source>
        <dbReference type="SAM" id="MobiDB-lite"/>
    </source>
</evidence>
<sequence>MMTIWLFMFLLFVVVVPKSDAQCNTCDPMFGFACISRTQFVPCLFSTTLDLANIQNCSTGMYCNQGFSLDPCSITNSLMAACPIAPVQFIVEPPATCPTIVDTTVTTEAPTRSTSTTTTPTTTSSTTEAPTRSTSTTTTPTTSSSTTEALTRSTSTTTVSTEAPTRSTSTTTTPTTTSSTTEAPTRSTSTTTTPTTPSTTPTTVTTTVTTNNPTTTTEGTTPLAQFDANIWCSTRAVGYYPHPSTNDCLNYVYCYAFDGVKGNVYTCQGVTRFNPQLRLCDSDYSCE</sequence>
<feature type="chain" id="PRO_5012317379" evidence="2">
    <location>
        <begin position="22"/>
        <end position="287"/>
    </location>
</feature>
<dbReference type="PROSITE" id="PS50940">
    <property type="entry name" value="CHIT_BIND_II"/>
    <property type="match status" value="1"/>
</dbReference>
<reference evidence="4 5" key="1">
    <citation type="submission" date="2015-04" db="EMBL/GenBank/DDBJ databases">
        <authorList>
            <person name="Syromyatnikov M.Y."/>
            <person name="Popov V.N."/>
        </authorList>
    </citation>
    <scope>NUCLEOTIDE SEQUENCE [LARGE SCALE GENOMIC DNA]</scope>
</reference>
<dbReference type="GO" id="GO:0005576">
    <property type="term" value="C:extracellular region"/>
    <property type="evidence" value="ECO:0007669"/>
    <property type="project" value="InterPro"/>
</dbReference>
<dbReference type="AlphaFoldDB" id="A0A1J1HZK3"/>
<dbReference type="OrthoDB" id="7998970at2759"/>
<proteinExistence type="predicted"/>
<keyword evidence="5" id="KW-1185">Reference proteome</keyword>
<evidence type="ECO:0000259" key="3">
    <source>
        <dbReference type="PROSITE" id="PS50940"/>
    </source>
</evidence>
<feature type="signal peptide" evidence="2">
    <location>
        <begin position="1"/>
        <end position="21"/>
    </location>
</feature>
<evidence type="ECO:0000256" key="2">
    <source>
        <dbReference type="SAM" id="SignalP"/>
    </source>
</evidence>
<name>A0A1J1HZK3_9DIPT</name>
<protein>
    <submittedName>
        <fullName evidence="4">CLUMA_CG006989, isoform A</fullName>
    </submittedName>
</protein>
<dbReference type="EMBL" id="CVRI01000037">
    <property type="protein sequence ID" value="CRK93453.1"/>
    <property type="molecule type" value="Genomic_DNA"/>
</dbReference>
<feature type="domain" description="Chitin-binding type-2" evidence="3">
    <location>
        <begin position="229"/>
        <end position="287"/>
    </location>
</feature>
<accession>A0A1J1HZK3</accession>
<evidence type="ECO:0000313" key="4">
    <source>
        <dbReference type="EMBL" id="CRK93453.1"/>
    </source>
</evidence>
<feature type="region of interest" description="Disordered" evidence="1">
    <location>
        <begin position="102"/>
        <end position="221"/>
    </location>
</feature>
<evidence type="ECO:0000313" key="5">
    <source>
        <dbReference type="Proteomes" id="UP000183832"/>
    </source>
</evidence>
<organism evidence="4 5">
    <name type="scientific">Clunio marinus</name>
    <dbReference type="NCBI Taxonomy" id="568069"/>
    <lineage>
        <taxon>Eukaryota</taxon>
        <taxon>Metazoa</taxon>
        <taxon>Ecdysozoa</taxon>
        <taxon>Arthropoda</taxon>
        <taxon>Hexapoda</taxon>
        <taxon>Insecta</taxon>
        <taxon>Pterygota</taxon>
        <taxon>Neoptera</taxon>
        <taxon>Endopterygota</taxon>
        <taxon>Diptera</taxon>
        <taxon>Nematocera</taxon>
        <taxon>Chironomoidea</taxon>
        <taxon>Chironomidae</taxon>
        <taxon>Clunio</taxon>
    </lineage>
</organism>
<dbReference type="Proteomes" id="UP000183832">
    <property type="component" value="Unassembled WGS sequence"/>
</dbReference>
<keyword evidence="2" id="KW-0732">Signal</keyword>